<dbReference type="GO" id="GO:0006508">
    <property type="term" value="P:proteolysis"/>
    <property type="evidence" value="ECO:0007669"/>
    <property type="project" value="UniProtKB-KW"/>
</dbReference>
<dbReference type="InterPro" id="IPR018114">
    <property type="entry name" value="TRYPSIN_HIS"/>
</dbReference>
<dbReference type="PROSITE" id="PS50287">
    <property type="entry name" value="SRCR_2"/>
    <property type="match status" value="1"/>
</dbReference>
<evidence type="ECO:0000256" key="6">
    <source>
        <dbReference type="ARBA" id="ARBA00022825"/>
    </source>
</evidence>
<organism evidence="18 19">
    <name type="scientific">Latimeria chalumnae</name>
    <name type="common">Coelacanth</name>
    <dbReference type="NCBI Taxonomy" id="7897"/>
    <lineage>
        <taxon>Eukaryota</taxon>
        <taxon>Metazoa</taxon>
        <taxon>Chordata</taxon>
        <taxon>Craniata</taxon>
        <taxon>Vertebrata</taxon>
        <taxon>Euteleostomi</taxon>
        <taxon>Coelacanthiformes</taxon>
        <taxon>Coelacanthidae</taxon>
        <taxon>Latimeria</taxon>
    </lineage>
</organism>
<dbReference type="AlphaFoldDB" id="H3BGS8"/>
<evidence type="ECO:0000256" key="12">
    <source>
        <dbReference type="ARBA" id="ARBA00078807"/>
    </source>
</evidence>
<dbReference type="GeneTree" id="ENSGT00940000159163"/>
<evidence type="ECO:0000256" key="13">
    <source>
        <dbReference type="ARBA" id="ARBA00079711"/>
    </source>
</evidence>
<dbReference type="SUPFAM" id="SSF56487">
    <property type="entry name" value="SRCR-like"/>
    <property type="match status" value="1"/>
</dbReference>
<dbReference type="GO" id="GO:0004252">
    <property type="term" value="F:serine-type endopeptidase activity"/>
    <property type="evidence" value="ECO:0007669"/>
    <property type="project" value="InterPro"/>
</dbReference>
<keyword evidence="8" id="KW-1015">Disulfide bond</keyword>
<accession>H3BGS8</accession>
<evidence type="ECO:0000256" key="5">
    <source>
        <dbReference type="ARBA" id="ARBA00022801"/>
    </source>
</evidence>
<dbReference type="FunFam" id="2.40.10.10:FF:000146">
    <property type="entry name" value="Serine protease 53"/>
    <property type="match status" value="1"/>
</dbReference>
<evidence type="ECO:0000313" key="19">
    <source>
        <dbReference type="Proteomes" id="UP000008672"/>
    </source>
</evidence>
<dbReference type="InterPro" id="IPR036772">
    <property type="entry name" value="SRCR-like_dom_sf"/>
</dbReference>
<dbReference type="SMART" id="SM00020">
    <property type="entry name" value="Tryp_SPc"/>
    <property type="match status" value="1"/>
</dbReference>
<dbReference type="PROSITE" id="PS00134">
    <property type="entry name" value="TRYPSIN_HIS"/>
    <property type="match status" value="1"/>
</dbReference>
<dbReference type="InterPro" id="IPR043504">
    <property type="entry name" value="Peptidase_S1_PA_chymotrypsin"/>
</dbReference>
<dbReference type="InterPro" id="IPR009003">
    <property type="entry name" value="Peptidase_S1_PA"/>
</dbReference>
<dbReference type="InterPro" id="IPR033116">
    <property type="entry name" value="TRYPSIN_SER"/>
</dbReference>
<dbReference type="Proteomes" id="UP000008672">
    <property type="component" value="Unassembled WGS sequence"/>
</dbReference>
<keyword evidence="19" id="KW-1185">Reference proteome</keyword>
<keyword evidence="7" id="KW-0865">Zymogen</keyword>
<comment type="caution">
    <text evidence="14">Lacks conserved residue(s) required for the propagation of feature annotation.</text>
</comment>
<keyword evidence="9" id="KW-0325">Glycoprotein</keyword>
<dbReference type="InterPro" id="IPR001190">
    <property type="entry name" value="SRCR"/>
</dbReference>
<evidence type="ECO:0000256" key="9">
    <source>
        <dbReference type="ARBA" id="ARBA00023180"/>
    </source>
</evidence>
<dbReference type="Pfam" id="PF15494">
    <property type="entry name" value="SRCR_2"/>
    <property type="match status" value="1"/>
</dbReference>
<dbReference type="GO" id="GO:0016020">
    <property type="term" value="C:membrane"/>
    <property type="evidence" value="ECO:0007669"/>
    <property type="project" value="InterPro"/>
</dbReference>
<dbReference type="SUPFAM" id="SSF50494">
    <property type="entry name" value="Trypsin-like serine proteases"/>
    <property type="match status" value="1"/>
</dbReference>
<evidence type="ECO:0000256" key="2">
    <source>
        <dbReference type="ARBA" id="ARBA00022525"/>
    </source>
</evidence>
<gene>
    <name evidence="18" type="primary">TMPRSS5</name>
</gene>
<evidence type="ECO:0000256" key="4">
    <source>
        <dbReference type="ARBA" id="ARBA00022729"/>
    </source>
</evidence>
<dbReference type="InterPro" id="IPR001314">
    <property type="entry name" value="Peptidase_S1A"/>
</dbReference>
<comment type="function">
    <text evidence="10">Cleaves peptide substrates after methionine, leucine, and norleucine. Physiological substrates include EZR, alpha-tubulins and the apoptosis inhibitor BIRC5/Survivin. Promotes caspase activation and subsequent apoptosis of target cells.</text>
</comment>
<keyword evidence="2" id="KW-0964">Secreted</keyword>
<protein>
    <recommendedName>
        <fullName evidence="11">Granzyme M</fullName>
    </recommendedName>
    <alternativeName>
        <fullName evidence="12">Met-ase</fullName>
    </alternativeName>
    <alternativeName>
        <fullName evidence="13">Natural killer cell granular protease</fullName>
    </alternativeName>
</protein>
<keyword evidence="6 15" id="KW-0720">Serine protease</keyword>
<evidence type="ECO:0000256" key="14">
    <source>
        <dbReference type="PROSITE-ProRule" id="PRU00196"/>
    </source>
</evidence>
<evidence type="ECO:0000256" key="10">
    <source>
        <dbReference type="ARBA" id="ARBA00054080"/>
    </source>
</evidence>
<feature type="domain" description="Peptidase S1" evidence="16">
    <location>
        <begin position="151"/>
        <end position="397"/>
    </location>
</feature>
<reference evidence="18" key="2">
    <citation type="submission" date="2025-08" db="UniProtKB">
        <authorList>
            <consortium name="Ensembl"/>
        </authorList>
    </citation>
    <scope>IDENTIFICATION</scope>
</reference>
<dbReference type="PANTHER" id="PTHR24252">
    <property type="entry name" value="ACROSIN-RELATED"/>
    <property type="match status" value="1"/>
</dbReference>
<keyword evidence="4" id="KW-0732">Signal</keyword>
<evidence type="ECO:0000256" key="15">
    <source>
        <dbReference type="RuleBase" id="RU363034"/>
    </source>
</evidence>
<evidence type="ECO:0000256" key="3">
    <source>
        <dbReference type="ARBA" id="ARBA00022670"/>
    </source>
</evidence>
<dbReference type="FunCoup" id="H3BGS8">
    <property type="interactions" value="160"/>
</dbReference>
<dbReference type="Ensembl" id="ENSLACT00000021239.1">
    <property type="protein sequence ID" value="ENSLACP00000021099.1"/>
    <property type="gene ID" value="ENSLACG00000018536.1"/>
</dbReference>
<dbReference type="EMBL" id="AFYH01007128">
    <property type="status" value="NOT_ANNOTATED_CDS"/>
    <property type="molecule type" value="Genomic_DNA"/>
</dbReference>
<evidence type="ECO:0000259" key="16">
    <source>
        <dbReference type="PROSITE" id="PS50240"/>
    </source>
</evidence>
<feature type="domain" description="SRCR" evidence="17">
    <location>
        <begin position="54"/>
        <end position="85"/>
    </location>
</feature>
<evidence type="ECO:0000256" key="8">
    <source>
        <dbReference type="ARBA" id="ARBA00023157"/>
    </source>
</evidence>
<dbReference type="PANTHER" id="PTHR24252:SF27">
    <property type="entry name" value="TRANSMEMBRANE PROTEASE SERINE 3-LIKE"/>
    <property type="match status" value="1"/>
</dbReference>
<evidence type="ECO:0000259" key="17">
    <source>
        <dbReference type="PROSITE" id="PS50287"/>
    </source>
</evidence>
<dbReference type="InterPro" id="IPR001254">
    <property type="entry name" value="Trypsin_dom"/>
</dbReference>
<dbReference type="PRINTS" id="PR00722">
    <property type="entry name" value="CHYMOTRYPSIN"/>
</dbReference>
<keyword evidence="5 15" id="KW-0378">Hydrolase</keyword>
<keyword evidence="3 15" id="KW-0645">Protease</keyword>
<dbReference type="HOGENOM" id="CLU_006842_19_2_1"/>
<dbReference type="InParanoid" id="H3BGS8"/>
<evidence type="ECO:0000256" key="11">
    <source>
        <dbReference type="ARBA" id="ARBA00067130"/>
    </source>
</evidence>
<dbReference type="eggNOG" id="KOG3627">
    <property type="taxonomic scope" value="Eukaryota"/>
</dbReference>
<comment type="subcellular location">
    <subcellularLocation>
        <location evidence="1">Secreted</location>
    </subcellularLocation>
</comment>
<dbReference type="PROSITE" id="PS50240">
    <property type="entry name" value="TRYPSIN_DOM"/>
    <property type="match status" value="1"/>
</dbReference>
<evidence type="ECO:0000313" key="18">
    <source>
        <dbReference type="Ensembl" id="ENSLACP00000021099.1"/>
    </source>
</evidence>
<dbReference type="OMA" id="CSERWNS"/>
<dbReference type="Gene3D" id="3.10.250.10">
    <property type="entry name" value="SRCR-like domain"/>
    <property type="match status" value="1"/>
</dbReference>
<evidence type="ECO:0000256" key="1">
    <source>
        <dbReference type="ARBA" id="ARBA00004613"/>
    </source>
</evidence>
<dbReference type="CDD" id="cd00190">
    <property type="entry name" value="Tryp_SPc"/>
    <property type="match status" value="1"/>
</dbReference>
<reference evidence="19" key="1">
    <citation type="submission" date="2011-08" db="EMBL/GenBank/DDBJ databases">
        <title>The draft genome of Latimeria chalumnae.</title>
        <authorList>
            <person name="Di Palma F."/>
            <person name="Alfoldi J."/>
            <person name="Johnson J."/>
            <person name="Berlin A."/>
            <person name="Gnerre S."/>
            <person name="Jaffe D."/>
            <person name="MacCallum I."/>
            <person name="Young S."/>
            <person name="Walker B.J."/>
            <person name="Lander E."/>
            <person name="Lindblad-Toh K."/>
        </authorList>
    </citation>
    <scope>NUCLEOTIDE SEQUENCE [LARGE SCALE GENOMIC DNA]</scope>
    <source>
        <strain evidence="19">Wild caught</strain>
    </source>
</reference>
<proteinExistence type="predicted"/>
<sequence length="399" mass="44634">YISVKFLTKPAPHKGSVPLQDADQPGSCNITDNDVTTMAPRKVYFRITTENFLLEVQMENKPAWLPACYERWNSSLGNQICRHLGQIRLMQHKGVNLTDIGPNYTQGFAQITHKQTTDIENMWHFRETCTSSKVVALKCYECGIRSKTARIIGGSDAMLGRWPWQVSLYHNSKHMCGGTIITHQWIITAAHCVYKTRIEPNASLPLRAPQMLPHAVTVPRRLARDSPPALQAVILLLMNKLIDNFCHLQPLQNSRLLVTVNDTDTDIIRPVCLPGINQEFPGGTQCWISGWGYTRPDNFHIPDTLKEASVPLISTKKCNSSCMYDGEITPRMLCAGYPEGKTDACQGDSGGPLVCEDGNVWHLVGVVSWGTGCAEPNHPGVYTKVVELLHWIYEIIEVK</sequence>
<evidence type="ECO:0000256" key="7">
    <source>
        <dbReference type="ARBA" id="ARBA00023145"/>
    </source>
</evidence>
<dbReference type="Pfam" id="PF00089">
    <property type="entry name" value="Trypsin"/>
    <property type="match status" value="2"/>
</dbReference>
<dbReference type="STRING" id="7897.ENSLACP00000021099"/>
<dbReference type="EMBL" id="AFYH01007127">
    <property type="status" value="NOT_ANNOTATED_CDS"/>
    <property type="molecule type" value="Genomic_DNA"/>
</dbReference>
<name>H3BGS8_LATCH</name>
<dbReference type="Gene3D" id="2.40.10.10">
    <property type="entry name" value="Trypsin-like serine proteases"/>
    <property type="match status" value="2"/>
</dbReference>
<dbReference type="GO" id="GO:0005576">
    <property type="term" value="C:extracellular region"/>
    <property type="evidence" value="ECO:0007669"/>
    <property type="project" value="UniProtKB-SubCell"/>
</dbReference>
<dbReference type="PROSITE" id="PS00135">
    <property type="entry name" value="TRYPSIN_SER"/>
    <property type="match status" value="1"/>
</dbReference>
<reference evidence="18" key="3">
    <citation type="submission" date="2025-09" db="UniProtKB">
        <authorList>
            <consortium name="Ensembl"/>
        </authorList>
    </citation>
    <scope>IDENTIFICATION</scope>
</reference>